<keyword evidence="9" id="KW-1185">Reference proteome</keyword>
<proteinExistence type="predicted"/>
<evidence type="ECO:0000313" key="9">
    <source>
        <dbReference type="Proteomes" id="UP001222800"/>
    </source>
</evidence>
<dbReference type="InterPro" id="IPR000014">
    <property type="entry name" value="PAS"/>
</dbReference>
<keyword evidence="5" id="KW-0902">Two-component regulatory system</keyword>
<dbReference type="CDD" id="cd00082">
    <property type="entry name" value="HisKA"/>
    <property type="match status" value="1"/>
</dbReference>
<sequence>MVIVWLLLWIWTVIFLIKDYKTESTLWIAAVSFFTGLGAFTVVFQENIIEYFILKYDISQGIMGLMYSINGIIMAIVYSTTPYCMLLYGLSCANIIHKSKKKIIYTILFIPPILNYIFLPIKSSYLKTPEELMLYFRGLAIWTVPYIVGGIFFLVYSYIKEKSYMMKKYKLLTIIIVVPCFSYTILSNVILRAFGIENNWRYFAILIPIEFMGFLYFAFKYGILGVRLKFDRYKFAFENILEFVSDSIITLDEELNVIEFNKVFIKNFLLENRKYKNFNEIISSSRISEHKTSLINLINDSKNNNIKSMEIFIKIKGETKYFQVQSNPIILNSEYLGTVLVFKDITVYKKNLELIKQNQLQLIEKERLLSLSQLIGGVAHNLKTPLMSSAGGMQIIKKDTGKIYEYIQKNCDNATDISKLVEEINDWQQRITEYLVYMSDVITAVKGQVTEYNEVEESCFSIKELEEKITLLMAFEIKKSKCVFVKKLDIDSNDKIKGDINSLVQVLNNLISNAIEASKQGNVITLGAYKEEKKVIFYIKNFGQKIPEKIQRKIFNKMVTTKGKKGTGLGLYISKSIIKVRFNGEIGFETNDKETTFFVKIPLIEED</sequence>
<dbReference type="InterPro" id="IPR036097">
    <property type="entry name" value="HisK_dim/P_sf"/>
</dbReference>
<feature type="transmembrane region" description="Helical" evidence="6">
    <location>
        <begin position="171"/>
        <end position="194"/>
    </location>
</feature>
<name>A0ABY8EH32_9FIRM</name>
<reference evidence="8 9" key="1">
    <citation type="submission" date="2023-03" db="EMBL/GenBank/DDBJ databases">
        <title>Complete genome sequence of Tepidibacter sp. SWIR-1, isolated from a deep-sea hydrothermal vent.</title>
        <authorList>
            <person name="Li X."/>
        </authorList>
    </citation>
    <scope>NUCLEOTIDE SEQUENCE [LARGE SCALE GENOMIC DNA]</scope>
    <source>
        <strain evidence="8 9">SWIR-1</strain>
    </source>
</reference>
<dbReference type="CDD" id="cd00075">
    <property type="entry name" value="HATPase"/>
    <property type="match status" value="1"/>
</dbReference>
<keyword evidence="6" id="KW-1133">Transmembrane helix</keyword>
<keyword evidence="4" id="KW-0418">Kinase</keyword>
<keyword evidence="8" id="KW-0547">Nucleotide-binding</keyword>
<feature type="transmembrane region" description="Helical" evidence="6">
    <location>
        <begin position="139"/>
        <end position="159"/>
    </location>
</feature>
<dbReference type="PROSITE" id="PS50109">
    <property type="entry name" value="HIS_KIN"/>
    <property type="match status" value="1"/>
</dbReference>
<dbReference type="PANTHER" id="PTHR43711">
    <property type="entry name" value="TWO-COMPONENT HISTIDINE KINASE"/>
    <property type="match status" value="1"/>
</dbReference>
<dbReference type="Gene3D" id="3.30.565.10">
    <property type="entry name" value="Histidine kinase-like ATPase, C-terminal domain"/>
    <property type="match status" value="1"/>
</dbReference>
<keyword evidence="6" id="KW-0472">Membrane</keyword>
<dbReference type="InterPro" id="IPR035965">
    <property type="entry name" value="PAS-like_dom_sf"/>
</dbReference>
<keyword evidence="8" id="KW-0067">ATP-binding</keyword>
<evidence type="ECO:0000313" key="8">
    <source>
        <dbReference type="EMBL" id="WFD10894.1"/>
    </source>
</evidence>
<organism evidence="8 9">
    <name type="scientific">Tepidibacter hydrothermalis</name>
    <dbReference type="NCBI Taxonomy" id="3036126"/>
    <lineage>
        <taxon>Bacteria</taxon>
        <taxon>Bacillati</taxon>
        <taxon>Bacillota</taxon>
        <taxon>Clostridia</taxon>
        <taxon>Peptostreptococcales</taxon>
        <taxon>Peptostreptococcaceae</taxon>
        <taxon>Tepidibacter</taxon>
    </lineage>
</organism>
<feature type="domain" description="Histidine kinase" evidence="7">
    <location>
        <begin position="377"/>
        <end position="605"/>
    </location>
</feature>
<evidence type="ECO:0000256" key="1">
    <source>
        <dbReference type="ARBA" id="ARBA00000085"/>
    </source>
</evidence>
<gene>
    <name evidence="8" type="ORF">P4S50_02140</name>
</gene>
<comment type="catalytic activity">
    <reaction evidence="1">
        <text>ATP + protein L-histidine = ADP + protein N-phospho-L-histidine.</text>
        <dbReference type="EC" id="2.7.13.3"/>
    </reaction>
</comment>
<evidence type="ECO:0000256" key="4">
    <source>
        <dbReference type="ARBA" id="ARBA00022777"/>
    </source>
</evidence>
<dbReference type="Gene3D" id="3.30.450.20">
    <property type="entry name" value="PAS domain"/>
    <property type="match status" value="1"/>
</dbReference>
<evidence type="ECO:0000256" key="5">
    <source>
        <dbReference type="ARBA" id="ARBA00023012"/>
    </source>
</evidence>
<dbReference type="Gene3D" id="1.10.287.130">
    <property type="match status" value="1"/>
</dbReference>
<evidence type="ECO:0000256" key="3">
    <source>
        <dbReference type="ARBA" id="ARBA00022679"/>
    </source>
</evidence>
<dbReference type="SUPFAM" id="SSF55785">
    <property type="entry name" value="PYP-like sensor domain (PAS domain)"/>
    <property type="match status" value="1"/>
</dbReference>
<evidence type="ECO:0000256" key="6">
    <source>
        <dbReference type="SAM" id="Phobius"/>
    </source>
</evidence>
<dbReference type="EMBL" id="CP120733">
    <property type="protein sequence ID" value="WFD10894.1"/>
    <property type="molecule type" value="Genomic_DNA"/>
</dbReference>
<dbReference type="EC" id="2.7.13.3" evidence="2"/>
<dbReference type="InterPro" id="IPR005467">
    <property type="entry name" value="His_kinase_dom"/>
</dbReference>
<feature type="transmembrane region" description="Helical" evidence="6">
    <location>
        <begin position="25"/>
        <end position="44"/>
    </location>
</feature>
<dbReference type="Pfam" id="PF02518">
    <property type="entry name" value="HATPase_c"/>
    <property type="match status" value="1"/>
</dbReference>
<evidence type="ECO:0000256" key="2">
    <source>
        <dbReference type="ARBA" id="ARBA00012438"/>
    </source>
</evidence>
<dbReference type="SUPFAM" id="SSF55874">
    <property type="entry name" value="ATPase domain of HSP90 chaperone/DNA topoisomerase II/histidine kinase"/>
    <property type="match status" value="1"/>
</dbReference>
<protein>
    <recommendedName>
        <fullName evidence="2">histidine kinase</fullName>
        <ecNumber evidence="2">2.7.13.3</ecNumber>
    </recommendedName>
</protein>
<dbReference type="InterPro" id="IPR003594">
    <property type="entry name" value="HATPase_dom"/>
</dbReference>
<dbReference type="InterPro" id="IPR050736">
    <property type="entry name" value="Sensor_HK_Regulatory"/>
</dbReference>
<evidence type="ECO:0000259" key="7">
    <source>
        <dbReference type="PROSITE" id="PS50109"/>
    </source>
</evidence>
<dbReference type="NCBIfam" id="TIGR00229">
    <property type="entry name" value="sensory_box"/>
    <property type="match status" value="1"/>
</dbReference>
<feature type="transmembrane region" description="Helical" evidence="6">
    <location>
        <begin position="103"/>
        <end position="119"/>
    </location>
</feature>
<dbReference type="Proteomes" id="UP001222800">
    <property type="component" value="Chromosome"/>
</dbReference>
<accession>A0ABY8EH32</accession>
<dbReference type="SUPFAM" id="SSF47384">
    <property type="entry name" value="Homodimeric domain of signal transducing histidine kinase"/>
    <property type="match status" value="1"/>
</dbReference>
<keyword evidence="6" id="KW-0812">Transmembrane</keyword>
<keyword evidence="3" id="KW-0808">Transferase</keyword>
<dbReference type="SMART" id="SM00387">
    <property type="entry name" value="HATPase_c"/>
    <property type="match status" value="1"/>
</dbReference>
<feature type="transmembrane region" description="Helical" evidence="6">
    <location>
        <begin position="200"/>
        <end position="219"/>
    </location>
</feature>
<dbReference type="InterPro" id="IPR003661">
    <property type="entry name" value="HisK_dim/P_dom"/>
</dbReference>
<dbReference type="PANTHER" id="PTHR43711:SF1">
    <property type="entry name" value="HISTIDINE KINASE 1"/>
    <property type="match status" value="1"/>
</dbReference>
<dbReference type="RefSeq" id="WP_277732859.1">
    <property type="nucleotide sequence ID" value="NZ_CP120733.1"/>
</dbReference>
<dbReference type="InterPro" id="IPR036890">
    <property type="entry name" value="HATPase_C_sf"/>
</dbReference>
<dbReference type="GO" id="GO:0005524">
    <property type="term" value="F:ATP binding"/>
    <property type="evidence" value="ECO:0007669"/>
    <property type="project" value="UniProtKB-KW"/>
</dbReference>